<evidence type="ECO:0000256" key="2">
    <source>
        <dbReference type="SAM" id="SignalP"/>
    </source>
</evidence>
<feature type="chain" id="PRO_5040743370" evidence="2">
    <location>
        <begin position="26"/>
        <end position="603"/>
    </location>
</feature>
<evidence type="ECO:0000259" key="3">
    <source>
        <dbReference type="PROSITE" id="PS51272"/>
    </source>
</evidence>
<sequence>MSKLAIRSAAALLAASLLFPAVPHAADAATELTDIEGSYAKDAILELVEAGIIQGNGSGQFNPTGNIKRQDFAIIMAKALNLDVEEAPATPTFSDVPASHYSYKYVEAAHAAGLINGKGDGQFDPTQNLTREQMAVLFVRALGVDATGKGAQLTFEDRGSISDWAKDAVGFAVEAQLMSGSGNGTFDPSGSAQRQQVALVASNFLKVQQSETALSFSASLVDLETLSLSFNKEVALQLRPEQFQVALKATGQSVTVSGVSLSEDRKSASLELAELVPGTTYTVTFLGKTSEITTGTVKMEVTPSTASAVVGTSVQFSAKLTAQIGSQTIELDKPISWSASGGSIDQSGLFQASTTGTFTITASHESYSASASVSAYVPYVPPADTTAPVLSEVERNVVINFPIPATSSENGFIYVVPFQMFIDTTPTRSQLEAALDGEPGTALKQAVSAGISASLPTTALSVGSYHLYAVDAAGNVSTSETVNLMSDTGSPVLTVFKVIEGADEEITDFPTMIRNGTSFKLRSNEAGTIFIMDYTAYEDIEEPTANGLKELVTGNRQRDVAANEDFLVGSDLSLSLNTDYVLIAADLSGNLSVTKVIRLYELV</sequence>
<protein>
    <submittedName>
        <fullName evidence="4">S-layer homology domain-containing protein</fullName>
    </submittedName>
</protein>
<keyword evidence="5" id="KW-1185">Reference proteome</keyword>
<dbReference type="EMBL" id="JANIPJ010000010">
    <property type="protein sequence ID" value="MCR2805285.1"/>
    <property type="molecule type" value="Genomic_DNA"/>
</dbReference>
<feature type="domain" description="SLH" evidence="3">
    <location>
        <begin position="89"/>
        <end position="152"/>
    </location>
</feature>
<dbReference type="PANTHER" id="PTHR43308">
    <property type="entry name" value="OUTER MEMBRANE PROTEIN ALPHA-RELATED"/>
    <property type="match status" value="1"/>
</dbReference>
<name>A0A9X2MS11_9BACL</name>
<dbReference type="PROSITE" id="PS51272">
    <property type="entry name" value="SLH"/>
    <property type="match status" value="3"/>
</dbReference>
<accession>A0A9X2MS11</accession>
<dbReference type="InterPro" id="IPR014755">
    <property type="entry name" value="Cu-Rt/internalin_Ig-like"/>
</dbReference>
<dbReference type="InterPro" id="IPR001119">
    <property type="entry name" value="SLH_dom"/>
</dbReference>
<feature type="domain" description="SLH" evidence="3">
    <location>
        <begin position="153"/>
        <end position="215"/>
    </location>
</feature>
<feature type="signal peptide" evidence="2">
    <location>
        <begin position="1"/>
        <end position="25"/>
    </location>
</feature>
<dbReference type="Pfam" id="PF00395">
    <property type="entry name" value="SLH"/>
    <property type="match status" value="3"/>
</dbReference>
<proteinExistence type="predicted"/>
<dbReference type="Gene3D" id="2.60.40.1080">
    <property type="match status" value="1"/>
</dbReference>
<comment type="caution">
    <text evidence="4">The sequence shown here is derived from an EMBL/GenBank/DDBJ whole genome shotgun (WGS) entry which is preliminary data.</text>
</comment>
<dbReference type="AlphaFoldDB" id="A0A9X2MS11"/>
<dbReference type="InterPro" id="IPR051465">
    <property type="entry name" value="Cell_Envelope_Struct_Comp"/>
</dbReference>
<feature type="domain" description="SLH" evidence="3">
    <location>
        <begin position="27"/>
        <end position="88"/>
    </location>
</feature>
<evidence type="ECO:0000313" key="5">
    <source>
        <dbReference type="Proteomes" id="UP001141950"/>
    </source>
</evidence>
<dbReference type="PANTHER" id="PTHR43308:SF5">
    <property type="entry name" value="S-LAYER PROTEIN _ PEPTIDOGLYCAN ENDO-BETA-N-ACETYLGLUCOSAMINIDASE"/>
    <property type="match status" value="1"/>
</dbReference>
<evidence type="ECO:0000256" key="1">
    <source>
        <dbReference type="ARBA" id="ARBA00022729"/>
    </source>
</evidence>
<evidence type="ECO:0000313" key="4">
    <source>
        <dbReference type="EMBL" id="MCR2805285.1"/>
    </source>
</evidence>
<organism evidence="4 5">
    <name type="scientific">Paenibacillus soyae</name>
    <dbReference type="NCBI Taxonomy" id="2969249"/>
    <lineage>
        <taxon>Bacteria</taxon>
        <taxon>Bacillati</taxon>
        <taxon>Bacillota</taxon>
        <taxon>Bacilli</taxon>
        <taxon>Bacillales</taxon>
        <taxon>Paenibacillaceae</taxon>
        <taxon>Paenibacillus</taxon>
    </lineage>
</organism>
<dbReference type="Gene3D" id="2.60.40.1220">
    <property type="match status" value="1"/>
</dbReference>
<dbReference type="RefSeq" id="WP_257447434.1">
    <property type="nucleotide sequence ID" value="NZ_JANIPJ010000010.1"/>
</dbReference>
<dbReference type="Proteomes" id="UP001141950">
    <property type="component" value="Unassembled WGS sequence"/>
</dbReference>
<reference evidence="4" key="1">
    <citation type="submission" date="2022-08" db="EMBL/GenBank/DDBJ databases">
        <title>The genomic sequence of strain Paenibacillus sp. SCIV0701.</title>
        <authorList>
            <person name="Zhao H."/>
        </authorList>
    </citation>
    <scope>NUCLEOTIDE SEQUENCE</scope>
    <source>
        <strain evidence="4">SCIV0701</strain>
    </source>
</reference>
<gene>
    <name evidence="4" type="ORF">NQZ67_15465</name>
</gene>
<keyword evidence="1 2" id="KW-0732">Signal</keyword>